<dbReference type="OrthoDB" id="2432613at2759"/>
<feature type="domain" description="Yeast cell wall synthesis Kre9/Knh1-like N-terminal" evidence="3">
    <location>
        <begin position="25"/>
        <end position="115"/>
    </location>
</feature>
<protein>
    <recommendedName>
        <fullName evidence="3">Yeast cell wall synthesis Kre9/Knh1-like N-terminal domain-containing protein</fullName>
    </recommendedName>
</protein>
<dbReference type="InterPro" id="IPR052982">
    <property type="entry name" value="SRP1/TIP1-like"/>
</dbReference>
<dbReference type="STRING" id="106004.A0A1Y2G0C1"/>
<name>A0A1Y2G0C1_9BASI</name>
<evidence type="ECO:0000259" key="3">
    <source>
        <dbReference type="Pfam" id="PF10342"/>
    </source>
</evidence>
<evidence type="ECO:0000313" key="4">
    <source>
        <dbReference type="EMBL" id="ORY90099.1"/>
    </source>
</evidence>
<dbReference type="InParanoid" id="A0A1Y2G0C1"/>
<comment type="caution">
    <text evidence="4">The sequence shown here is derived from an EMBL/GenBank/DDBJ whole genome shotgun (WGS) entry which is preliminary data.</text>
</comment>
<evidence type="ECO:0000256" key="1">
    <source>
        <dbReference type="ARBA" id="ARBA00022729"/>
    </source>
</evidence>
<dbReference type="PANTHER" id="PTHR40633">
    <property type="entry name" value="MATRIX PROTEIN, PUTATIVE (AFU_ORTHOLOGUE AFUA_8G05410)-RELATED"/>
    <property type="match status" value="1"/>
</dbReference>
<dbReference type="AlphaFoldDB" id="A0A1Y2G0C1"/>
<reference evidence="4 5" key="1">
    <citation type="submission" date="2016-07" db="EMBL/GenBank/DDBJ databases">
        <title>Pervasive Adenine N6-methylation of Active Genes in Fungi.</title>
        <authorList>
            <consortium name="DOE Joint Genome Institute"/>
            <person name="Mondo S.J."/>
            <person name="Dannebaum R.O."/>
            <person name="Kuo R.C."/>
            <person name="Labutti K."/>
            <person name="Haridas S."/>
            <person name="Kuo A."/>
            <person name="Salamov A."/>
            <person name="Ahrendt S.R."/>
            <person name="Lipzen A."/>
            <person name="Sullivan W."/>
            <person name="Andreopoulos W.B."/>
            <person name="Clum A."/>
            <person name="Lindquist E."/>
            <person name="Daum C."/>
            <person name="Ramamoorthy G.K."/>
            <person name="Gryganskyi A."/>
            <person name="Culley D."/>
            <person name="Magnuson J.K."/>
            <person name="James T.Y."/>
            <person name="O'Malley M.A."/>
            <person name="Stajich J.E."/>
            <person name="Spatafora J.W."/>
            <person name="Visel A."/>
            <person name="Grigoriev I.V."/>
        </authorList>
    </citation>
    <scope>NUCLEOTIDE SEQUENCE [LARGE SCALE GENOMIC DNA]</scope>
    <source>
        <strain evidence="4 5">62-1032</strain>
    </source>
</reference>
<dbReference type="InterPro" id="IPR018466">
    <property type="entry name" value="Kre9/Knh1-like_N"/>
</dbReference>
<sequence>MLAKFALAASALVSLASADVIPTGPTPGDSFNEGANCLIQYDVDTTGNWGNTTIQLMSGSNFDMVVVADVITGLDGSTGGVINWECPAVTPNSQIYFYQYSAPGQNTSWTGRFTIASATGESTEPTNSTTTAGVTVKYGYGALSDASETIASPSVSGVTGSGSSATASGSSAATSSAASSSASSARIPVHQRQCFLCCRFVGILFDPR</sequence>
<dbReference type="Pfam" id="PF10342">
    <property type="entry name" value="Kre9_KNH"/>
    <property type="match status" value="1"/>
</dbReference>
<feature type="signal peptide" evidence="2">
    <location>
        <begin position="1"/>
        <end position="18"/>
    </location>
</feature>
<keyword evidence="1 2" id="KW-0732">Signal</keyword>
<organism evidence="4 5">
    <name type="scientific">Leucosporidium creatinivorum</name>
    <dbReference type="NCBI Taxonomy" id="106004"/>
    <lineage>
        <taxon>Eukaryota</taxon>
        <taxon>Fungi</taxon>
        <taxon>Dikarya</taxon>
        <taxon>Basidiomycota</taxon>
        <taxon>Pucciniomycotina</taxon>
        <taxon>Microbotryomycetes</taxon>
        <taxon>Leucosporidiales</taxon>
        <taxon>Leucosporidium</taxon>
    </lineage>
</organism>
<evidence type="ECO:0000256" key="2">
    <source>
        <dbReference type="SAM" id="SignalP"/>
    </source>
</evidence>
<feature type="chain" id="PRO_5010990567" description="Yeast cell wall synthesis Kre9/Knh1-like N-terminal domain-containing protein" evidence="2">
    <location>
        <begin position="19"/>
        <end position="208"/>
    </location>
</feature>
<accession>A0A1Y2G0C1</accession>
<dbReference type="PANTHER" id="PTHR40633:SF1">
    <property type="entry name" value="GPI ANCHORED SERINE-THREONINE RICH PROTEIN (AFU_ORTHOLOGUE AFUA_1G03630)"/>
    <property type="match status" value="1"/>
</dbReference>
<gene>
    <name evidence="4" type="ORF">BCR35DRAFT_132439</name>
</gene>
<evidence type="ECO:0000313" key="5">
    <source>
        <dbReference type="Proteomes" id="UP000193467"/>
    </source>
</evidence>
<dbReference type="Proteomes" id="UP000193467">
    <property type="component" value="Unassembled WGS sequence"/>
</dbReference>
<keyword evidence="5" id="KW-1185">Reference proteome</keyword>
<dbReference type="EMBL" id="MCGR01000004">
    <property type="protein sequence ID" value="ORY90099.1"/>
    <property type="molecule type" value="Genomic_DNA"/>
</dbReference>
<proteinExistence type="predicted"/>